<feature type="transmembrane region" description="Helical" evidence="7">
    <location>
        <begin position="214"/>
        <end position="233"/>
    </location>
</feature>
<feature type="transmembrane region" description="Helical" evidence="7">
    <location>
        <begin position="338"/>
        <end position="360"/>
    </location>
</feature>
<evidence type="ECO:0000256" key="2">
    <source>
        <dbReference type="ARBA" id="ARBA00022448"/>
    </source>
</evidence>
<sequence>MNPDSRRLRFVYFLIAGSGLVSVARAMSLSFLAVKLQKSFGLGPAAIGILLGTGPLLGAIAAPFAGSLSDRVGRVLMLVLMLALTALALIGMGFAQSVTAFCAAQIVAAVSIAVYEPISRALMSDICPPERRLKYFSWRYMVANAGWAVGPLIGVAAGTALSAMFMVAGCIYAVFAIALHLLGTPETVDAEKSESHRQPSIVESIRSAARDPRLAFFVGGGTLLLAVYGQWSATLAPYLGATMEGGVDIFAYLLSINGLVVLVGNLFARRLIEKVGALHAMVLGCVLILASELGFLASSSFIGFALFMVLFTIGEILVVPSEYLLVDGICNARNRGSYFGAHSFSTIGNFFGPALGGLMLGTFGGTGMFLTFAAFAAASAVMFTIGMRMPPPRPRVQGLPAAAAIEVSGLSRRLHYA</sequence>
<keyword evidence="2" id="KW-0813">Transport</keyword>
<evidence type="ECO:0000256" key="5">
    <source>
        <dbReference type="ARBA" id="ARBA00022989"/>
    </source>
</evidence>
<reference evidence="9 10" key="1">
    <citation type="submission" date="2024-07" db="EMBL/GenBank/DDBJ databases">
        <title>Description of Labrys sedimenti sp. nov., isolated from a diclofenac-degrading enrichment culture.</title>
        <authorList>
            <person name="Tancsics A."/>
            <person name="Csepanyi A."/>
        </authorList>
    </citation>
    <scope>NUCLEOTIDE SEQUENCE [LARGE SCALE GENOMIC DNA]</scope>
    <source>
        <strain evidence="9 10">LMG 23578</strain>
    </source>
</reference>
<evidence type="ECO:0000313" key="9">
    <source>
        <dbReference type="EMBL" id="MEW9305548.1"/>
    </source>
</evidence>
<keyword evidence="10" id="KW-1185">Reference proteome</keyword>
<evidence type="ECO:0000256" key="4">
    <source>
        <dbReference type="ARBA" id="ARBA00022692"/>
    </source>
</evidence>
<feature type="transmembrane region" description="Helical" evidence="7">
    <location>
        <begin position="72"/>
        <end position="92"/>
    </location>
</feature>
<dbReference type="Gene3D" id="1.20.1250.20">
    <property type="entry name" value="MFS general substrate transporter like domains"/>
    <property type="match status" value="1"/>
</dbReference>
<evidence type="ECO:0000256" key="7">
    <source>
        <dbReference type="SAM" id="Phobius"/>
    </source>
</evidence>
<feature type="transmembrane region" description="Helical" evidence="7">
    <location>
        <begin position="366"/>
        <end position="385"/>
    </location>
</feature>
<dbReference type="PANTHER" id="PTHR23517:SF2">
    <property type="entry name" value="MULTIDRUG RESISTANCE PROTEIN MDTH"/>
    <property type="match status" value="1"/>
</dbReference>
<keyword evidence="6 7" id="KW-0472">Membrane</keyword>
<dbReference type="InterPro" id="IPR020846">
    <property type="entry name" value="MFS_dom"/>
</dbReference>
<feature type="transmembrane region" description="Helical" evidence="7">
    <location>
        <begin position="12"/>
        <end position="33"/>
    </location>
</feature>
<dbReference type="RefSeq" id="WP_367623568.1">
    <property type="nucleotide sequence ID" value="NZ_JBFNQD010000002.1"/>
</dbReference>
<feature type="transmembrane region" description="Helical" evidence="7">
    <location>
        <begin position="275"/>
        <end position="295"/>
    </location>
</feature>
<keyword evidence="3" id="KW-1003">Cell membrane</keyword>
<gene>
    <name evidence="9" type="ORF">ABXS05_08375</name>
</gene>
<comment type="subcellular location">
    <subcellularLocation>
        <location evidence="1">Cell membrane</location>
        <topology evidence="1">Multi-pass membrane protein</topology>
    </subcellularLocation>
</comment>
<protein>
    <submittedName>
        <fullName evidence="9">MFS transporter</fullName>
    </submittedName>
</protein>
<dbReference type="InterPro" id="IPR011701">
    <property type="entry name" value="MFS"/>
</dbReference>
<dbReference type="Proteomes" id="UP001555786">
    <property type="component" value="Unassembled WGS sequence"/>
</dbReference>
<accession>A0ABV3PJ85</accession>
<organism evidence="9 10">
    <name type="scientific">Labrys neptuniae</name>
    <dbReference type="NCBI Taxonomy" id="376174"/>
    <lineage>
        <taxon>Bacteria</taxon>
        <taxon>Pseudomonadati</taxon>
        <taxon>Pseudomonadota</taxon>
        <taxon>Alphaproteobacteria</taxon>
        <taxon>Hyphomicrobiales</taxon>
        <taxon>Xanthobacteraceae</taxon>
        <taxon>Labrys</taxon>
    </lineage>
</organism>
<keyword evidence="4 7" id="KW-0812">Transmembrane</keyword>
<proteinExistence type="predicted"/>
<evidence type="ECO:0000256" key="6">
    <source>
        <dbReference type="ARBA" id="ARBA00023136"/>
    </source>
</evidence>
<dbReference type="InterPro" id="IPR036259">
    <property type="entry name" value="MFS_trans_sf"/>
</dbReference>
<keyword evidence="5 7" id="KW-1133">Transmembrane helix</keyword>
<evidence type="ECO:0000259" key="8">
    <source>
        <dbReference type="PROSITE" id="PS50850"/>
    </source>
</evidence>
<feature type="transmembrane region" description="Helical" evidence="7">
    <location>
        <begin position="249"/>
        <end position="268"/>
    </location>
</feature>
<dbReference type="PROSITE" id="PS50850">
    <property type="entry name" value="MFS"/>
    <property type="match status" value="1"/>
</dbReference>
<dbReference type="InterPro" id="IPR050171">
    <property type="entry name" value="MFS_Transporters"/>
</dbReference>
<feature type="transmembrane region" description="Helical" evidence="7">
    <location>
        <begin position="136"/>
        <end position="157"/>
    </location>
</feature>
<comment type="caution">
    <text evidence="9">The sequence shown here is derived from an EMBL/GenBank/DDBJ whole genome shotgun (WGS) entry which is preliminary data.</text>
</comment>
<dbReference type="SUPFAM" id="SSF103473">
    <property type="entry name" value="MFS general substrate transporter"/>
    <property type="match status" value="1"/>
</dbReference>
<evidence type="ECO:0000313" key="10">
    <source>
        <dbReference type="Proteomes" id="UP001555786"/>
    </source>
</evidence>
<evidence type="ECO:0000256" key="3">
    <source>
        <dbReference type="ARBA" id="ARBA00022475"/>
    </source>
</evidence>
<dbReference type="PANTHER" id="PTHR23517">
    <property type="entry name" value="RESISTANCE PROTEIN MDTM, PUTATIVE-RELATED-RELATED"/>
    <property type="match status" value="1"/>
</dbReference>
<name>A0ABV3PJ85_9HYPH</name>
<feature type="transmembrane region" description="Helical" evidence="7">
    <location>
        <begin position="163"/>
        <end position="182"/>
    </location>
</feature>
<feature type="transmembrane region" description="Helical" evidence="7">
    <location>
        <begin position="45"/>
        <end position="65"/>
    </location>
</feature>
<dbReference type="Pfam" id="PF07690">
    <property type="entry name" value="MFS_1"/>
    <property type="match status" value="1"/>
</dbReference>
<feature type="transmembrane region" description="Helical" evidence="7">
    <location>
        <begin position="301"/>
        <end position="326"/>
    </location>
</feature>
<dbReference type="EMBL" id="JBFNQD010000002">
    <property type="protein sequence ID" value="MEW9305548.1"/>
    <property type="molecule type" value="Genomic_DNA"/>
</dbReference>
<evidence type="ECO:0000256" key="1">
    <source>
        <dbReference type="ARBA" id="ARBA00004651"/>
    </source>
</evidence>
<feature type="transmembrane region" description="Helical" evidence="7">
    <location>
        <begin position="98"/>
        <end position="115"/>
    </location>
</feature>
<feature type="domain" description="Major facilitator superfamily (MFS) profile" evidence="8">
    <location>
        <begin position="11"/>
        <end position="391"/>
    </location>
</feature>